<feature type="region of interest" description="Disordered" evidence="1">
    <location>
        <begin position="20"/>
        <end position="54"/>
    </location>
</feature>
<proteinExistence type="predicted"/>
<protein>
    <submittedName>
        <fullName evidence="2">Uncharacterized protein</fullName>
    </submittedName>
</protein>
<dbReference type="AlphaFoldDB" id="A0AA40EXI9"/>
<feature type="compositionally biased region" description="Polar residues" evidence="1">
    <location>
        <begin position="28"/>
        <end position="43"/>
    </location>
</feature>
<keyword evidence="3" id="KW-1185">Reference proteome</keyword>
<gene>
    <name evidence="2" type="ORF">B0T21DRAFT_2407</name>
</gene>
<organism evidence="2 3">
    <name type="scientific">Apiosordaria backusii</name>
    <dbReference type="NCBI Taxonomy" id="314023"/>
    <lineage>
        <taxon>Eukaryota</taxon>
        <taxon>Fungi</taxon>
        <taxon>Dikarya</taxon>
        <taxon>Ascomycota</taxon>
        <taxon>Pezizomycotina</taxon>
        <taxon>Sordariomycetes</taxon>
        <taxon>Sordariomycetidae</taxon>
        <taxon>Sordariales</taxon>
        <taxon>Lasiosphaeriaceae</taxon>
        <taxon>Apiosordaria</taxon>
    </lineage>
</organism>
<dbReference type="EMBL" id="JAUKTV010000001">
    <property type="protein sequence ID" value="KAK0747350.1"/>
    <property type="molecule type" value="Genomic_DNA"/>
</dbReference>
<evidence type="ECO:0000313" key="2">
    <source>
        <dbReference type="EMBL" id="KAK0747350.1"/>
    </source>
</evidence>
<name>A0AA40EXI9_9PEZI</name>
<accession>A0AA40EXI9</accession>
<dbReference type="Proteomes" id="UP001172159">
    <property type="component" value="Unassembled WGS sequence"/>
</dbReference>
<evidence type="ECO:0000256" key="1">
    <source>
        <dbReference type="SAM" id="MobiDB-lite"/>
    </source>
</evidence>
<comment type="caution">
    <text evidence="2">The sequence shown here is derived from an EMBL/GenBank/DDBJ whole genome shotgun (WGS) entry which is preliminary data.</text>
</comment>
<reference evidence="2" key="1">
    <citation type="submission" date="2023-06" db="EMBL/GenBank/DDBJ databases">
        <title>Genome-scale phylogeny and comparative genomics of the fungal order Sordariales.</title>
        <authorList>
            <consortium name="Lawrence Berkeley National Laboratory"/>
            <person name="Hensen N."/>
            <person name="Bonometti L."/>
            <person name="Westerberg I."/>
            <person name="Brannstrom I.O."/>
            <person name="Guillou S."/>
            <person name="Cros-Aarteil S."/>
            <person name="Calhoun S."/>
            <person name="Haridas S."/>
            <person name="Kuo A."/>
            <person name="Mondo S."/>
            <person name="Pangilinan J."/>
            <person name="Riley R."/>
            <person name="Labutti K."/>
            <person name="Andreopoulos B."/>
            <person name="Lipzen A."/>
            <person name="Chen C."/>
            <person name="Yanf M."/>
            <person name="Daum C."/>
            <person name="Ng V."/>
            <person name="Clum A."/>
            <person name="Steindorff A."/>
            <person name="Ohm R."/>
            <person name="Martin F."/>
            <person name="Silar P."/>
            <person name="Natvig D."/>
            <person name="Lalanne C."/>
            <person name="Gautier V."/>
            <person name="Ament-Velasquez S.L."/>
            <person name="Kruys A."/>
            <person name="Hutchinson M.I."/>
            <person name="Powell A.J."/>
            <person name="Barry K."/>
            <person name="Miller A.N."/>
            <person name="Grigoriev I.V."/>
            <person name="Debuchy R."/>
            <person name="Gladieux P."/>
            <person name="Thoren M.H."/>
            <person name="Johannesson H."/>
        </authorList>
    </citation>
    <scope>NUCLEOTIDE SEQUENCE</scope>
    <source>
        <strain evidence="2">CBS 540.89</strain>
    </source>
</reference>
<evidence type="ECO:0000313" key="3">
    <source>
        <dbReference type="Proteomes" id="UP001172159"/>
    </source>
</evidence>
<sequence length="137" mass="14609">MAGNRGSCGAMRGALPVPVRAGTRHSGACSSQTASPRSPSGTHPTGLHVSPRAPPPRFLSFSSFYALPSAGTAGRRIHQGAYRMVQRGAAPKRLVMAPPEDGIRRLANFSRLVVPVKFAHGERRTLRYCGSTGDRCR</sequence>